<dbReference type="EMBL" id="CAJRAU010000002">
    <property type="protein sequence ID" value="CAG5069088.1"/>
    <property type="molecule type" value="Genomic_DNA"/>
</dbReference>
<sequence>MRKLAAFTSLYLFVTTTIFAQNSALISGADMDFLRKMTRDVLDSSRIRPGQSLPAPYGKNNTGGTLIRPGGRSTYPSFWIRDYAMSLETGMVTAAEQKHMLILTAATQCDQTWITKGGSMVPFGAIADHIRVDDNRPIYFPGTYDYIGQGTEEYGMTPPYCDQFYFIEMGYHYFKTTSDTQFFQHKTNGSTILERLEIAFRVPPADLTDQLVFTNETFRGVDFGFRDAIRITGKLVYPSLLKYRAAKQLAALFEKTGNREKGASYLKIAETIKRAIPATFLDKNGMLLASTGKSAQPDVWATALASYWGILDKKQVEIASSFLAAAFKKGTLSYKGSVRHVLTDQDFNEKTAWESAIVPKNTYQNGSYWGTPVGWVALLIAQTEPESARKLLAEYIAELRENDYRKGPTFNSPVECFTAEGIRGPVYLTTVSCPLIALTTNQQ</sequence>
<dbReference type="Proteomes" id="UP000679725">
    <property type="component" value="Unassembled WGS sequence"/>
</dbReference>
<evidence type="ECO:0000313" key="3">
    <source>
        <dbReference type="EMBL" id="CAG5069088.1"/>
    </source>
</evidence>
<evidence type="ECO:0000256" key="1">
    <source>
        <dbReference type="SAM" id="MobiDB-lite"/>
    </source>
</evidence>
<protein>
    <submittedName>
        <fullName evidence="3">Uncharacterized protein</fullName>
    </submittedName>
</protein>
<name>A0ABN7R524_9BACT</name>
<dbReference type="InterPro" id="IPR008928">
    <property type="entry name" value="6-hairpin_glycosidase_sf"/>
</dbReference>
<dbReference type="SUPFAM" id="SSF48208">
    <property type="entry name" value="Six-hairpin glycosidases"/>
    <property type="match status" value="1"/>
</dbReference>
<proteinExistence type="predicted"/>
<feature type="chain" id="PRO_5045515286" evidence="2">
    <location>
        <begin position="21"/>
        <end position="443"/>
    </location>
</feature>
<dbReference type="InterPro" id="IPR012341">
    <property type="entry name" value="6hp_glycosidase-like_sf"/>
</dbReference>
<keyword evidence="4" id="KW-1185">Reference proteome</keyword>
<comment type="caution">
    <text evidence="3">The sequence shown here is derived from an EMBL/GenBank/DDBJ whole genome shotgun (WGS) entry which is preliminary data.</text>
</comment>
<gene>
    <name evidence="3" type="ORF">DYBT9623_01823</name>
</gene>
<dbReference type="RefSeq" id="WP_215233180.1">
    <property type="nucleotide sequence ID" value="NZ_CAJRAU010000002.1"/>
</dbReference>
<accession>A0ABN7R524</accession>
<feature type="signal peptide" evidence="2">
    <location>
        <begin position="1"/>
        <end position="20"/>
    </location>
</feature>
<keyword evidence="2" id="KW-0732">Signal</keyword>
<evidence type="ECO:0000313" key="4">
    <source>
        <dbReference type="Proteomes" id="UP000679725"/>
    </source>
</evidence>
<dbReference type="Gene3D" id="1.50.10.10">
    <property type="match status" value="1"/>
</dbReference>
<evidence type="ECO:0000256" key="2">
    <source>
        <dbReference type="SAM" id="SignalP"/>
    </source>
</evidence>
<reference evidence="3 4" key="1">
    <citation type="submission" date="2021-04" db="EMBL/GenBank/DDBJ databases">
        <authorList>
            <person name="Rodrigo-Torres L."/>
            <person name="Arahal R. D."/>
            <person name="Lucena T."/>
        </authorList>
    </citation>
    <scope>NUCLEOTIDE SEQUENCE [LARGE SCALE GENOMIC DNA]</scope>
    <source>
        <strain evidence="3 4">CECT 9623</strain>
    </source>
</reference>
<organism evidence="3 4">
    <name type="scientific">Dyadobacter linearis</name>
    <dbReference type="NCBI Taxonomy" id="2823330"/>
    <lineage>
        <taxon>Bacteria</taxon>
        <taxon>Pseudomonadati</taxon>
        <taxon>Bacteroidota</taxon>
        <taxon>Cytophagia</taxon>
        <taxon>Cytophagales</taxon>
        <taxon>Spirosomataceae</taxon>
        <taxon>Dyadobacter</taxon>
    </lineage>
</organism>
<feature type="region of interest" description="Disordered" evidence="1">
    <location>
        <begin position="46"/>
        <end position="66"/>
    </location>
</feature>